<keyword evidence="19" id="KW-0378">Hydrolase</keyword>
<dbReference type="PANTHER" id="PTHR24029">
    <property type="entry name" value="UVRABC SYSTEM PROTEIN B"/>
    <property type="match status" value="1"/>
</dbReference>
<feature type="domain" description="UVR" evidence="16">
    <location>
        <begin position="651"/>
        <end position="686"/>
    </location>
</feature>
<evidence type="ECO:0000313" key="20">
    <source>
        <dbReference type="Proteomes" id="UP001606210"/>
    </source>
</evidence>
<dbReference type="InterPro" id="IPR006935">
    <property type="entry name" value="Helicase/UvrB_N"/>
</dbReference>
<feature type="coiled-coil region" evidence="15">
    <location>
        <begin position="647"/>
        <end position="674"/>
    </location>
</feature>
<dbReference type="PANTHER" id="PTHR24029:SF0">
    <property type="entry name" value="UVRABC SYSTEM PROTEIN B"/>
    <property type="match status" value="1"/>
</dbReference>
<reference evidence="19 20" key="1">
    <citation type="submission" date="2024-08" db="EMBL/GenBank/DDBJ databases">
        <authorList>
            <person name="Lu H."/>
        </authorList>
    </citation>
    <scope>NUCLEOTIDE SEQUENCE [LARGE SCALE GENOMIC DNA]</scope>
    <source>
        <strain evidence="19 20">LYH14W</strain>
    </source>
</reference>
<dbReference type="Proteomes" id="UP001606210">
    <property type="component" value="Unassembled WGS sequence"/>
</dbReference>
<dbReference type="Gene3D" id="3.40.50.300">
    <property type="entry name" value="P-loop containing nucleotide triphosphate hydrolases"/>
    <property type="match status" value="3"/>
</dbReference>
<dbReference type="SMART" id="SM00490">
    <property type="entry name" value="HELICc"/>
    <property type="match status" value="1"/>
</dbReference>
<proteinExistence type="inferred from homology"/>
<keyword evidence="3 13" id="KW-0963">Cytoplasm</keyword>
<keyword evidence="5 13" id="KW-0227">DNA damage</keyword>
<feature type="short sequence motif" description="Beta-hairpin" evidence="13">
    <location>
        <begin position="117"/>
        <end position="140"/>
    </location>
</feature>
<evidence type="ECO:0000256" key="8">
    <source>
        <dbReference type="ARBA" id="ARBA00022881"/>
    </source>
</evidence>
<dbReference type="GO" id="GO:0016787">
    <property type="term" value="F:hydrolase activity"/>
    <property type="evidence" value="ECO:0007669"/>
    <property type="project" value="UniProtKB-KW"/>
</dbReference>
<dbReference type="Pfam" id="PF00271">
    <property type="entry name" value="Helicase_C"/>
    <property type="match status" value="1"/>
</dbReference>
<dbReference type="CDD" id="cd17916">
    <property type="entry name" value="DEXHc_UvrB"/>
    <property type="match status" value="1"/>
</dbReference>
<dbReference type="Gene3D" id="4.10.860.10">
    <property type="entry name" value="UVR domain"/>
    <property type="match status" value="1"/>
</dbReference>
<comment type="domain">
    <text evidence="13">The beta-hairpin motif is involved in DNA binding.</text>
</comment>
<evidence type="ECO:0000256" key="4">
    <source>
        <dbReference type="ARBA" id="ARBA00022741"/>
    </source>
</evidence>
<evidence type="ECO:0000256" key="11">
    <source>
        <dbReference type="ARBA" id="ARBA00026033"/>
    </source>
</evidence>
<dbReference type="SUPFAM" id="SSF46600">
    <property type="entry name" value="C-terminal UvrC-binding domain of UvrB"/>
    <property type="match status" value="1"/>
</dbReference>
<dbReference type="PROSITE" id="PS51192">
    <property type="entry name" value="HELICASE_ATP_BIND_1"/>
    <property type="match status" value="1"/>
</dbReference>
<dbReference type="SUPFAM" id="SSF52540">
    <property type="entry name" value="P-loop containing nucleoside triphosphate hydrolases"/>
    <property type="match status" value="2"/>
</dbReference>
<keyword evidence="6 13" id="KW-0228">DNA excision</keyword>
<evidence type="ECO:0000256" key="14">
    <source>
        <dbReference type="RuleBase" id="RU003587"/>
    </source>
</evidence>
<dbReference type="CDD" id="cd18790">
    <property type="entry name" value="SF2_C_UvrB"/>
    <property type="match status" value="1"/>
</dbReference>
<accession>A0ABW7F3U4</accession>
<comment type="subcellular location">
    <subcellularLocation>
        <location evidence="1 13 14">Cytoplasm</location>
    </subcellularLocation>
</comment>
<keyword evidence="10 13" id="KW-0742">SOS response</keyword>
<sequence>MQDALNAITAPEGDTEERKGEFVSFEGSPFQLFQPFPPAGDQPKAIAQLVEGINDGLSYQTLLGVTGSGKTFTMANVIARLGRPAIIFAPNKTLAAQLYSEFRDFFPNNAVEYFVSYYDYYQPEAYVPQRDLFIEKDSAINEHIEQLRLSCTKSLLERRDVVIVASVSAIYGIGSPADYHQMVMTLRVGDKLGQRDVIAHLIRMQYTRNEMEFTRGHFRVRGDTIDVFPAEHSELAIRIELFDDEIEALSLFDPLTGQIRQKIPRFTVYPSSHYVTPRDRVLAATDAIKAELRERVDFFVKEGKLVEAQRVEQRTRFDLEMLQEVGHCKGIENYTRHLSGAEPGDPPPTLVDYLPKDALMFLDESHVLIGQFGGMYNGDRARKTTLVEYGFRLPSALDNRPLKFAEFERKMRQAVFVSATPAQYEKDNAGQVVEQVVRPTGLVDPLVEVRPATHQVDDVLQEIRLRVEVQERVLITTLTKRMAEQLTDYLSDNGVKVRYLHSDVDTVERVEILRDLRLGAFDVLVGINLLREGLDIPEVSLVAILDADKEGFLRAERSLIQTIGRAARNLNGKAILYGDRITDSMRKAIDETERRRAKQIAFNTENGITPRSVQKRIKDLIDGVYSAESGRDDAKLLAAAKVEDLSEKDLAKRIAQLEKQMLEHARNLEFEQAARIRDQLGQLREQAFGARVHDNIVPLDSARKVAPR</sequence>
<organism evidence="19 20">
    <name type="scientific">Pelomonas parva</name>
    <dbReference type="NCBI Taxonomy" id="3299032"/>
    <lineage>
        <taxon>Bacteria</taxon>
        <taxon>Pseudomonadati</taxon>
        <taxon>Pseudomonadota</taxon>
        <taxon>Betaproteobacteria</taxon>
        <taxon>Burkholderiales</taxon>
        <taxon>Sphaerotilaceae</taxon>
        <taxon>Roseateles</taxon>
    </lineage>
</organism>
<evidence type="ECO:0000259" key="17">
    <source>
        <dbReference type="PROSITE" id="PS51192"/>
    </source>
</evidence>
<dbReference type="NCBIfam" id="TIGR00631">
    <property type="entry name" value="uvrb"/>
    <property type="match status" value="1"/>
</dbReference>
<dbReference type="InterPro" id="IPR014001">
    <property type="entry name" value="Helicase_ATP-bd"/>
</dbReference>
<evidence type="ECO:0000259" key="16">
    <source>
        <dbReference type="PROSITE" id="PS50151"/>
    </source>
</evidence>
<evidence type="ECO:0000256" key="13">
    <source>
        <dbReference type="HAMAP-Rule" id="MF_00204"/>
    </source>
</evidence>
<dbReference type="Pfam" id="PF04851">
    <property type="entry name" value="ResIII"/>
    <property type="match status" value="1"/>
</dbReference>
<dbReference type="HAMAP" id="MF_00204">
    <property type="entry name" value="UvrB"/>
    <property type="match status" value="1"/>
</dbReference>
<name>A0ABW7F3U4_9BURK</name>
<gene>
    <name evidence="13 19" type="primary">uvrB</name>
    <name evidence="19" type="ORF">ACG00Y_15385</name>
</gene>
<comment type="subunit">
    <text evidence="11 13 14">Forms a heterotetramer with UvrA during the search for lesions. Interacts with UvrC in an incision complex.</text>
</comment>
<dbReference type="InterPro" id="IPR036876">
    <property type="entry name" value="UVR_dom_sf"/>
</dbReference>
<evidence type="ECO:0000256" key="9">
    <source>
        <dbReference type="ARBA" id="ARBA00023204"/>
    </source>
</evidence>
<evidence type="ECO:0000256" key="12">
    <source>
        <dbReference type="ARBA" id="ARBA00029504"/>
    </source>
</evidence>
<feature type="binding site" evidence="13">
    <location>
        <begin position="64"/>
        <end position="71"/>
    </location>
    <ligand>
        <name>ATP</name>
        <dbReference type="ChEBI" id="CHEBI:30616"/>
    </ligand>
</feature>
<evidence type="ECO:0000256" key="5">
    <source>
        <dbReference type="ARBA" id="ARBA00022763"/>
    </source>
</evidence>
<keyword evidence="4 13" id="KW-0547">Nucleotide-binding</keyword>
<evidence type="ECO:0000259" key="18">
    <source>
        <dbReference type="PROSITE" id="PS51194"/>
    </source>
</evidence>
<evidence type="ECO:0000256" key="7">
    <source>
        <dbReference type="ARBA" id="ARBA00022840"/>
    </source>
</evidence>
<evidence type="ECO:0000256" key="2">
    <source>
        <dbReference type="ARBA" id="ARBA00008533"/>
    </source>
</evidence>
<dbReference type="PROSITE" id="PS50151">
    <property type="entry name" value="UVR"/>
    <property type="match status" value="1"/>
</dbReference>
<keyword evidence="9 13" id="KW-0234">DNA repair</keyword>
<comment type="function">
    <text evidence="13">The UvrABC repair system catalyzes the recognition and processing of DNA lesions. A damage recognition complex composed of 2 UvrA and 2 UvrB subunits scans DNA for abnormalities. Upon binding of the UvrA(2)B(2) complex to a putative damaged site, the DNA wraps around one UvrB monomer. DNA wrap is dependent on ATP binding by UvrB and probably causes local melting of the DNA helix, facilitating insertion of UvrB beta-hairpin between the DNA strands. Then UvrB probes one DNA strand for the presence of a lesion. If a lesion is found the UvrA subunits dissociate and the UvrB-DNA preincision complex is formed. This complex is subsequently bound by UvrC and the second UvrB is released. If no lesion is found, the DNA wraps around the other UvrB subunit that will check the other stand for damage.</text>
</comment>
<comment type="similarity">
    <text evidence="2 13 14">Belongs to the UvrB family.</text>
</comment>
<evidence type="ECO:0000256" key="15">
    <source>
        <dbReference type="SAM" id="Coils"/>
    </source>
</evidence>
<dbReference type="PROSITE" id="PS51194">
    <property type="entry name" value="HELICASE_CTER"/>
    <property type="match status" value="1"/>
</dbReference>
<dbReference type="InterPro" id="IPR027417">
    <property type="entry name" value="P-loop_NTPase"/>
</dbReference>
<keyword evidence="20" id="KW-1185">Reference proteome</keyword>
<dbReference type="InterPro" id="IPR024759">
    <property type="entry name" value="UvrB_YAD/RRR_dom"/>
</dbReference>
<dbReference type="InterPro" id="IPR004807">
    <property type="entry name" value="UvrB"/>
</dbReference>
<feature type="domain" description="Helicase ATP-binding" evidence="17">
    <location>
        <begin position="51"/>
        <end position="185"/>
    </location>
</feature>
<comment type="caution">
    <text evidence="19">The sequence shown here is derived from an EMBL/GenBank/DDBJ whole genome shotgun (WGS) entry which is preliminary data.</text>
</comment>
<dbReference type="RefSeq" id="WP_394480279.1">
    <property type="nucleotide sequence ID" value="NZ_JBIGHV010000005.1"/>
</dbReference>
<keyword evidence="8 13" id="KW-0267">Excision nuclease</keyword>
<dbReference type="EMBL" id="JBIGHV010000005">
    <property type="protein sequence ID" value="MFG6431312.1"/>
    <property type="molecule type" value="Genomic_DNA"/>
</dbReference>
<evidence type="ECO:0000256" key="6">
    <source>
        <dbReference type="ARBA" id="ARBA00022769"/>
    </source>
</evidence>
<evidence type="ECO:0000256" key="1">
    <source>
        <dbReference type="ARBA" id="ARBA00004496"/>
    </source>
</evidence>
<keyword evidence="15" id="KW-0175">Coiled coil</keyword>
<dbReference type="NCBIfam" id="NF003673">
    <property type="entry name" value="PRK05298.1"/>
    <property type="match status" value="1"/>
</dbReference>
<evidence type="ECO:0000256" key="10">
    <source>
        <dbReference type="ARBA" id="ARBA00023236"/>
    </source>
</evidence>
<protein>
    <recommendedName>
        <fullName evidence="12 13">UvrABC system protein B</fullName>
        <shortName evidence="13">Protein UvrB</shortName>
    </recommendedName>
    <alternativeName>
        <fullName evidence="13">Excinuclease ABC subunit B</fullName>
    </alternativeName>
</protein>
<dbReference type="InterPro" id="IPR001943">
    <property type="entry name" value="UVR_dom"/>
</dbReference>
<dbReference type="InterPro" id="IPR001650">
    <property type="entry name" value="Helicase_C-like"/>
</dbReference>
<dbReference type="InterPro" id="IPR041471">
    <property type="entry name" value="UvrB_inter"/>
</dbReference>
<dbReference type="Gene3D" id="6.10.140.240">
    <property type="match status" value="1"/>
</dbReference>
<dbReference type="Pfam" id="PF02151">
    <property type="entry name" value="UVR"/>
    <property type="match status" value="1"/>
</dbReference>
<keyword evidence="7 13" id="KW-0067">ATP-binding</keyword>
<evidence type="ECO:0000313" key="19">
    <source>
        <dbReference type="EMBL" id="MFG6431312.1"/>
    </source>
</evidence>
<dbReference type="SMART" id="SM00487">
    <property type="entry name" value="DEXDc"/>
    <property type="match status" value="1"/>
</dbReference>
<feature type="domain" description="Helicase C-terminal" evidence="18">
    <location>
        <begin position="455"/>
        <end position="608"/>
    </location>
</feature>
<evidence type="ECO:0000256" key="3">
    <source>
        <dbReference type="ARBA" id="ARBA00022490"/>
    </source>
</evidence>
<dbReference type="Pfam" id="PF12344">
    <property type="entry name" value="UvrB"/>
    <property type="match status" value="1"/>
</dbReference>
<dbReference type="Pfam" id="PF17757">
    <property type="entry name" value="UvrB_inter"/>
    <property type="match status" value="1"/>
</dbReference>